<keyword evidence="3" id="KW-1185">Reference proteome</keyword>
<feature type="non-terminal residue" evidence="2">
    <location>
        <position position="1"/>
    </location>
</feature>
<proteinExistence type="predicted"/>
<feature type="non-terminal residue" evidence="2">
    <location>
        <position position="96"/>
    </location>
</feature>
<evidence type="ECO:0000313" key="2">
    <source>
        <dbReference type="EMBL" id="KAJ9577224.1"/>
    </source>
</evidence>
<protein>
    <submittedName>
        <fullName evidence="2">Uncharacterized protein</fullName>
    </submittedName>
</protein>
<gene>
    <name evidence="2" type="ORF">L9F63_006198</name>
</gene>
<reference evidence="2" key="1">
    <citation type="journal article" date="2023" name="IScience">
        <title>Live-bearing cockroach genome reveals convergent evolutionary mechanisms linked to viviparity in insects and beyond.</title>
        <authorList>
            <person name="Fouks B."/>
            <person name="Harrison M.C."/>
            <person name="Mikhailova A.A."/>
            <person name="Marchal E."/>
            <person name="English S."/>
            <person name="Carruthers M."/>
            <person name="Jennings E.C."/>
            <person name="Chiamaka E.L."/>
            <person name="Frigard R.A."/>
            <person name="Pippel M."/>
            <person name="Attardo G.M."/>
            <person name="Benoit J.B."/>
            <person name="Bornberg-Bauer E."/>
            <person name="Tobe S.S."/>
        </authorList>
    </citation>
    <scope>NUCLEOTIDE SEQUENCE</scope>
    <source>
        <strain evidence="2">Stay&amp;Tobe</strain>
    </source>
</reference>
<name>A0AAD7ZB17_DIPPU</name>
<feature type="signal peptide" evidence="1">
    <location>
        <begin position="1"/>
        <end position="31"/>
    </location>
</feature>
<dbReference type="Proteomes" id="UP001233999">
    <property type="component" value="Unassembled WGS sequence"/>
</dbReference>
<dbReference type="EMBL" id="JASPKZ010009370">
    <property type="protein sequence ID" value="KAJ9577224.1"/>
    <property type="molecule type" value="Genomic_DNA"/>
</dbReference>
<accession>A0AAD7ZB17</accession>
<reference evidence="2" key="2">
    <citation type="submission" date="2023-05" db="EMBL/GenBank/DDBJ databases">
        <authorList>
            <person name="Fouks B."/>
        </authorList>
    </citation>
    <scope>NUCLEOTIDE SEQUENCE</scope>
    <source>
        <strain evidence="2">Stay&amp;Tobe</strain>
        <tissue evidence="2">Testes</tissue>
    </source>
</reference>
<evidence type="ECO:0000313" key="3">
    <source>
        <dbReference type="Proteomes" id="UP001233999"/>
    </source>
</evidence>
<keyword evidence="1" id="KW-0732">Signal</keyword>
<organism evidence="2 3">
    <name type="scientific">Diploptera punctata</name>
    <name type="common">Pacific beetle cockroach</name>
    <dbReference type="NCBI Taxonomy" id="6984"/>
    <lineage>
        <taxon>Eukaryota</taxon>
        <taxon>Metazoa</taxon>
        <taxon>Ecdysozoa</taxon>
        <taxon>Arthropoda</taxon>
        <taxon>Hexapoda</taxon>
        <taxon>Insecta</taxon>
        <taxon>Pterygota</taxon>
        <taxon>Neoptera</taxon>
        <taxon>Polyneoptera</taxon>
        <taxon>Dictyoptera</taxon>
        <taxon>Blattodea</taxon>
        <taxon>Blaberoidea</taxon>
        <taxon>Blaberidae</taxon>
        <taxon>Diplopterinae</taxon>
        <taxon>Diploptera</taxon>
    </lineage>
</organism>
<comment type="caution">
    <text evidence="2">The sequence shown here is derived from an EMBL/GenBank/DDBJ whole genome shotgun (WGS) entry which is preliminary data.</text>
</comment>
<evidence type="ECO:0000256" key="1">
    <source>
        <dbReference type="SAM" id="SignalP"/>
    </source>
</evidence>
<sequence length="96" mass="10872">HYFRSLSPSSVASGRPVLCRFLAVFFLLLSARFIGPPIELRNCSIEEKGYETAVVTHRQSTLILNWTILMLFVSPVKFTKMNSGTVKFLISFLMLS</sequence>
<feature type="chain" id="PRO_5041947257" evidence="1">
    <location>
        <begin position="32"/>
        <end position="96"/>
    </location>
</feature>
<dbReference type="AlphaFoldDB" id="A0AAD7ZB17"/>